<dbReference type="GO" id="GO:0005737">
    <property type="term" value="C:cytoplasm"/>
    <property type="evidence" value="ECO:0007669"/>
    <property type="project" value="UniProtKB-SubCell"/>
</dbReference>
<keyword evidence="5 10" id="KW-0808">Transferase</keyword>
<dbReference type="EMBL" id="CP034562">
    <property type="protein sequence ID" value="AZQ61523.1"/>
    <property type="molecule type" value="Genomic_DNA"/>
</dbReference>
<dbReference type="GO" id="GO:0032259">
    <property type="term" value="P:methylation"/>
    <property type="evidence" value="ECO:0007669"/>
    <property type="project" value="UniProtKB-KW"/>
</dbReference>
<dbReference type="InterPro" id="IPR015947">
    <property type="entry name" value="PUA-like_sf"/>
</dbReference>
<accession>A0A3Q9FN69</accession>
<proteinExistence type="inferred from homology"/>
<keyword evidence="4 10" id="KW-0489">Methyltransferase</keyword>
<dbReference type="OrthoDB" id="9805492at2"/>
<evidence type="ECO:0000256" key="4">
    <source>
        <dbReference type="ARBA" id="ARBA00022603"/>
    </source>
</evidence>
<dbReference type="AlphaFoldDB" id="A0A3Q9FN69"/>
<dbReference type="SMART" id="SM00359">
    <property type="entry name" value="PUA"/>
    <property type="match status" value="1"/>
</dbReference>
<organism evidence="10 11">
    <name type="scientific">Flammeovirga pectinis</name>
    <dbReference type="NCBI Taxonomy" id="2494373"/>
    <lineage>
        <taxon>Bacteria</taxon>
        <taxon>Pseudomonadati</taxon>
        <taxon>Bacteroidota</taxon>
        <taxon>Cytophagia</taxon>
        <taxon>Cytophagales</taxon>
        <taxon>Flammeovirgaceae</taxon>
        <taxon>Flammeovirga</taxon>
    </lineage>
</organism>
<evidence type="ECO:0000256" key="5">
    <source>
        <dbReference type="ARBA" id="ARBA00022679"/>
    </source>
</evidence>
<reference evidence="10 11" key="1">
    <citation type="submission" date="2018-12" db="EMBL/GenBank/DDBJ databases">
        <title>Flammeovirga pectinis sp. nov., isolated from the gut of the Korean scallop, Patinopecten yessoensis.</title>
        <authorList>
            <person name="Bae J.-W."/>
            <person name="Jeong Y.-S."/>
            <person name="Kang W."/>
        </authorList>
    </citation>
    <scope>NUCLEOTIDE SEQUENCE [LARGE SCALE GENOMIC DNA]</scope>
    <source>
        <strain evidence="10 11">L12M1</strain>
    </source>
</reference>
<keyword evidence="11" id="KW-1185">Reference proteome</keyword>
<keyword evidence="7" id="KW-0694">RNA-binding</keyword>
<evidence type="ECO:0000256" key="6">
    <source>
        <dbReference type="ARBA" id="ARBA00022691"/>
    </source>
</evidence>
<evidence type="ECO:0000313" key="11">
    <source>
        <dbReference type="Proteomes" id="UP000267268"/>
    </source>
</evidence>
<dbReference type="PANTHER" id="PTHR42873">
    <property type="entry name" value="RIBOSOMAL RNA LARGE SUBUNIT METHYLTRANSFERASE"/>
    <property type="match status" value="1"/>
</dbReference>
<evidence type="ECO:0000313" key="10">
    <source>
        <dbReference type="EMBL" id="AZQ61523.1"/>
    </source>
</evidence>
<dbReference type="InterPro" id="IPR029063">
    <property type="entry name" value="SAM-dependent_MTases_sf"/>
</dbReference>
<dbReference type="InterPro" id="IPR041532">
    <property type="entry name" value="RlmI-like_PUA"/>
</dbReference>
<keyword evidence="6" id="KW-0949">S-adenosyl-L-methionine</keyword>
<comment type="subcellular location">
    <subcellularLocation>
        <location evidence="1">Cytoplasm</location>
    </subcellularLocation>
</comment>
<dbReference type="PANTHER" id="PTHR42873:SF1">
    <property type="entry name" value="S-ADENOSYLMETHIONINE-DEPENDENT METHYLTRANSFERASE DOMAIN-CONTAINING PROTEIN"/>
    <property type="match status" value="1"/>
</dbReference>
<dbReference type="Pfam" id="PF17785">
    <property type="entry name" value="PUA_3"/>
    <property type="match status" value="1"/>
</dbReference>
<evidence type="ECO:0000256" key="1">
    <source>
        <dbReference type="ARBA" id="ARBA00004496"/>
    </source>
</evidence>
<sequence>MMLEKIYIKGNKLKALDNRHPWVYSGAVAKMPENIEDGDIVELVHGQDKLIGYGFYAPGNQIVCRVFEYTRKPIDPTTQEYWSAKIAKAYAMRKAHVLSEDTNCFRLIHGEGDFFPGLIADVYNDLVSVQILIKGVDKIAPMIIKAFQEIGFERIYNKSKEISKRLENVETPKGWLTEKAGSPKVEVLENGVKFMVDVETGQKTGFFLDQRDARALVAKYSKDARVLNTFSYSGGFSMYALKAGAKLVHSVDASQPAIDLCNENAVINGFDNGEHEGYCADVFEHLTKMESNDYDVVILDPPAFAKSAKAVTAAARGYKQLNLKALRKIKPGGIIFTFSCSQKIDKDLFRKIVFQAAAEAHRNVRILHQTTQPNCHPINIFYPENEYLKGLVLFVE</sequence>
<protein>
    <submittedName>
        <fullName evidence="10">Class I SAM-dependent rRNA methyltransferase</fullName>
    </submittedName>
</protein>
<dbReference type="PROSITE" id="PS50890">
    <property type="entry name" value="PUA"/>
    <property type="match status" value="1"/>
</dbReference>
<comment type="similarity">
    <text evidence="8">Belongs to the methyltransferase superfamily. RlmI family.</text>
</comment>
<dbReference type="Proteomes" id="UP000267268">
    <property type="component" value="Chromosome 1"/>
</dbReference>
<evidence type="ECO:0000256" key="8">
    <source>
        <dbReference type="ARBA" id="ARBA00038091"/>
    </source>
</evidence>
<dbReference type="InterPro" id="IPR036974">
    <property type="entry name" value="PUA_sf"/>
</dbReference>
<dbReference type="GO" id="GO:0003723">
    <property type="term" value="F:RNA binding"/>
    <property type="evidence" value="ECO:0007669"/>
    <property type="project" value="UniProtKB-KW"/>
</dbReference>
<dbReference type="SUPFAM" id="SSF88697">
    <property type="entry name" value="PUA domain-like"/>
    <property type="match status" value="1"/>
</dbReference>
<evidence type="ECO:0000256" key="2">
    <source>
        <dbReference type="ARBA" id="ARBA00022490"/>
    </source>
</evidence>
<dbReference type="GO" id="GO:0008168">
    <property type="term" value="F:methyltransferase activity"/>
    <property type="evidence" value="ECO:0007669"/>
    <property type="project" value="UniProtKB-KW"/>
</dbReference>
<keyword evidence="2" id="KW-0963">Cytoplasm</keyword>
<dbReference type="Gene3D" id="2.30.130.10">
    <property type="entry name" value="PUA domain"/>
    <property type="match status" value="1"/>
</dbReference>
<dbReference type="CDD" id="cd11572">
    <property type="entry name" value="RlmI_M_like"/>
    <property type="match status" value="1"/>
</dbReference>
<dbReference type="KEGG" id="fll:EI427_04550"/>
<feature type="domain" description="PUA" evidence="9">
    <location>
        <begin position="4"/>
        <end position="74"/>
    </location>
</feature>
<dbReference type="CDD" id="cd21153">
    <property type="entry name" value="PUA_RlmI"/>
    <property type="match status" value="1"/>
</dbReference>
<dbReference type="Gene3D" id="3.30.750.80">
    <property type="entry name" value="RNA methyltransferase domain (HRMD) like"/>
    <property type="match status" value="1"/>
</dbReference>
<evidence type="ECO:0000256" key="7">
    <source>
        <dbReference type="ARBA" id="ARBA00022884"/>
    </source>
</evidence>
<dbReference type="CDD" id="cd02440">
    <property type="entry name" value="AdoMet_MTases"/>
    <property type="match status" value="1"/>
</dbReference>
<dbReference type="Pfam" id="PF10672">
    <property type="entry name" value="Methyltrans_SAM"/>
    <property type="match status" value="1"/>
</dbReference>
<dbReference type="GO" id="GO:0006364">
    <property type="term" value="P:rRNA processing"/>
    <property type="evidence" value="ECO:0007669"/>
    <property type="project" value="UniProtKB-KW"/>
</dbReference>
<dbReference type="Gene3D" id="3.40.50.150">
    <property type="entry name" value="Vaccinia Virus protein VP39"/>
    <property type="match status" value="1"/>
</dbReference>
<name>A0A3Q9FN69_9BACT</name>
<keyword evidence="3" id="KW-0698">rRNA processing</keyword>
<gene>
    <name evidence="10" type="ORF">EI427_04550</name>
</gene>
<dbReference type="SUPFAM" id="SSF53335">
    <property type="entry name" value="S-adenosyl-L-methionine-dependent methyltransferases"/>
    <property type="match status" value="1"/>
</dbReference>
<evidence type="ECO:0000259" key="9">
    <source>
        <dbReference type="SMART" id="SM00359"/>
    </source>
</evidence>
<dbReference type="InterPro" id="IPR002478">
    <property type="entry name" value="PUA"/>
</dbReference>
<dbReference type="InterPro" id="IPR019614">
    <property type="entry name" value="SAM-dep_methyl-trfase"/>
</dbReference>
<evidence type="ECO:0000256" key="3">
    <source>
        <dbReference type="ARBA" id="ARBA00022552"/>
    </source>
</evidence>